<protein>
    <submittedName>
        <fullName evidence="2">Uncharacterized protein</fullName>
    </submittedName>
</protein>
<dbReference type="KEGG" id="amob:HG15A2_05500"/>
<feature type="coiled-coil region" evidence="1">
    <location>
        <begin position="2"/>
        <end position="56"/>
    </location>
</feature>
<evidence type="ECO:0000313" key="2">
    <source>
        <dbReference type="EMBL" id="QDS97289.1"/>
    </source>
</evidence>
<reference evidence="2 3" key="1">
    <citation type="submission" date="2019-02" db="EMBL/GenBank/DDBJ databases">
        <title>Deep-cultivation of Planctomycetes and their phenomic and genomic characterization uncovers novel biology.</title>
        <authorList>
            <person name="Wiegand S."/>
            <person name="Jogler M."/>
            <person name="Boedeker C."/>
            <person name="Pinto D."/>
            <person name="Vollmers J."/>
            <person name="Rivas-Marin E."/>
            <person name="Kohn T."/>
            <person name="Peeters S.H."/>
            <person name="Heuer A."/>
            <person name="Rast P."/>
            <person name="Oberbeckmann S."/>
            <person name="Bunk B."/>
            <person name="Jeske O."/>
            <person name="Meyerdierks A."/>
            <person name="Storesund J.E."/>
            <person name="Kallscheuer N."/>
            <person name="Luecker S."/>
            <person name="Lage O.M."/>
            <person name="Pohl T."/>
            <person name="Merkel B.J."/>
            <person name="Hornburger P."/>
            <person name="Mueller R.-W."/>
            <person name="Bruemmer F."/>
            <person name="Labrenz M."/>
            <person name="Spormann A.M."/>
            <person name="Op den Camp H."/>
            <person name="Overmann J."/>
            <person name="Amann R."/>
            <person name="Jetten M.S.M."/>
            <person name="Mascher T."/>
            <person name="Medema M.H."/>
            <person name="Devos D.P."/>
            <person name="Kaster A.-K."/>
            <person name="Ovreas L."/>
            <person name="Rohde M."/>
            <person name="Galperin M.Y."/>
            <person name="Jogler C."/>
        </authorList>
    </citation>
    <scope>NUCLEOTIDE SEQUENCE [LARGE SCALE GENOMIC DNA]</scope>
    <source>
        <strain evidence="2 3">HG15A2</strain>
    </source>
</reference>
<keyword evidence="3" id="KW-1185">Reference proteome</keyword>
<dbReference type="RefSeq" id="WP_145057552.1">
    <property type="nucleotide sequence ID" value="NZ_CP036263.1"/>
</dbReference>
<evidence type="ECO:0000256" key="1">
    <source>
        <dbReference type="SAM" id="Coils"/>
    </source>
</evidence>
<dbReference type="EMBL" id="CP036263">
    <property type="protein sequence ID" value="QDS97289.1"/>
    <property type="molecule type" value="Genomic_DNA"/>
</dbReference>
<organism evidence="2 3">
    <name type="scientific">Adhaeretor mobilis</name>
    <dbReference type="NCBI Taxonomy" id="1930276"/>
    <lineage>
        <taxon>Bacteria</taxon>
        <taxon>Pseudomonadati</taxon>
        <taxon>Planctomycetota</taxon>
        <taxon>Planctomycetia</taxon>
        <taxon>Pirellulales</taxon>
        <taxon>Lacipirellulaceae</taxon>
        <taxon>Adhaeretor</taxon>
    </lineage>
</organism>
<name>A0A517MQY8_9BACT</name>
<accession>A0A517MQY8</accession>
<evidence type="ECO:0000313" key="3">
    <source>
        <dbReference type="Proteomes" id="UP000319852"/>
    </source>
</evidence>
<proteinExistence type="predicted"/>
<gene>
    <name evidence="2" type="ORF">HG15A2_05500</name>
</gene>
<keyword evidence="1" id="KW-0175">Coiled coil</keyword>
<sequence length="108" mass="11998">MSKEKQVENAELQSNSDALLDEAELLIWALLDDEIADQDAQKLEKLLTENDQVRQRYIECTQMHVDLMDHFAPQKETAGEADGDGSGIISKLIAEHLPAPGINPPVMD</sequence>
<dbReference type="AlphaFoldDB" id="A0A517MQY8"/>
<dbReference type="Proteomes" id="UP000319852">
    <property type="component" value="Chromosome"/>
</dbReference>
<dbReference type="OrthoDB" id="279944at2"/>